<reference evidence="9 10" key="1">
    <citation type="submission" date="2019-06" db="EMBL/GenBank/DDBJ databases">
        <title>A chromosomal-level reference genome of Carpinus fangiana (Coryloideae, Betulaceae).</title>
        <authorList>
            <person name="Yang X."/>
            <person name="Wang Z."/>
            <person name="Zhang L."/>
            <person name="Hao G."/>
            <person name="Liu J."/>
            <person name="Yang Y."/>
        </authorList>
    </citation>
    <scope>NUCLEOTIDE SEQUENCE [LARGE SCALE GENOMIC DNA]</scope>
    <source>
        <strain evidence="9">Cfa_2016G</strain>
        <tissue evidence="9">Leaf</tissue>
    </source>
</reference>
<name>A0A5N6QGG1_9ROSI</name>
<feature type="compositionally biased region" description="Pro residues" evidence="7">
    <location>
        <begin position="348"/>
        <end position="361"/>
    </location>
</feature>
<dbReference type="EMBL" id="CM017321">
    <property type="protein sequence ID" value="KAE7998225.1"/>
    <property type="molecule type" value="Genomic_DNA"/>
</dbReference>
<comment type="similarity">
    <text evidence="6">Belongs to the AP2/ERF transcription factor family. ERF subfamily.</text>
</comment>
<dbReference type="AlphaFoldDB" id="A0A5N6QGG1"/>
<dbReference type="PRINTS" id="PR00367">
    <property type="entry name" value="ETHRSPELEMNT"/>
</dbReference>
<dbReference type="Pfam" id="PF00847">
    <property type="entry name" value="AP2"/>
    <property type="match status" value="1"/>
</dbReference>
<dbReference type="SMART" id="SM00380">
    <property type="entry name" value="AP2"/>
    <property type="match status" value="1"/>
</dbReference>
<dbReference type="OrthoDB" id="1925932at2759"/>
<dbReference type="InterPro" id="IPR016177">
    <property type="entry name" value="DNA-bd_dom_sf"/>
</dbReference>
<feature type="compositionally biased region" description="Low complexity" evidence="7">
    <location>
        <begin position="336"/>
        <end position="347"/>
    </location>
</feature>
<evidence type="ECO:0000256" key="4">
    <source>
        <dbReference type="ARBA" id="ARBA00023163"/>
    </source>
</evidence>
<dbReference type="PROSITE" id="PS51032">
    <property type="entry name" value="AP2_ERF"/>
    <property type="match status" value="1"/>
</dbReference>
<dbReference type="SUPFAM" id="SSF54171">
    <property type="entry name" value="DNA-binding domain"/>
    <property type="match status" value="1"/>
</dbReference>
<dbReference type="PANTHER" id="PTHR31190">
    <property type="entry name" value="DNA-BINDING DOMAIN"/>
    <property type="match status" value="1"/>
</dbReference>
<protein>
    <recommendedName>
        <fullName evidence="8">AP2/ERF domain-containing protein</fullName>
    </recommendedName>
</protein>
<keyword evidence="5" id="KW-0539">Nucleus</keyword>
<dbReference type="FunFam" id="3.30.730.10:FF:000001">
    <property type="entry name" value="Ethylene-responsive transcription factor 2"/>
    <property type="match status" value="1"/>
</dbReference>
<feature type="compositionally biased region" description="Basic and acidic residues" evidence="7">
    <location>
        <begin position="380"/>
        <end position="390"/>
    </location>
</feature>
<dbReference type="InterPro" id="IPR044808">
    <property type="entry name" value="ERF_plant"/>
</dbReference>
<dbReference type="GO" id="GO:0003700">
    <property type="term" value="F:DNA-binding transcription factor activity"/>
    <property type="evidence" value="ECO:0007669"/>
    <property type="project" value="InterPro"/>
</dbReference>
<evidence type="ECO:0000256" key="3">
    <source>
        <dbReference type="ARBA" id="ARBA00023125"/>
    </source>
</evidence>
<feature type="region of interest" description="Disordered" evidence="7">
    <location>
        <begin position="138"/>
        <end position="159"/>
    </location>
</feature>
<keyword evidence="3" id="KW-0238">DNA-binding</keyword>
<comment type="subcellular location">
    <subcellularLocation>
        <location evidence="1">Nucleus</location>
    </subcellularLocation>
</comment>
<dbReference type="Gene3D" id="3.30.730.10">
    <property type="entry name" value="AP2/ERF domain"/>
    <property type="match status" value="1"/>
</dbReference>
<evidence type="ECO:0000259" key="8">
    <source>
        <dbReference type="PROSITE" id="PS51032"/>
    </source>
</evidence>
<dbReference type="GO" id="GO:0009873">
    <property type="term" value="P:ethylene-activated signaling pathway"/>
    <property type="evidence" value="ECO:0007669"/>
    <property type="project" value="InterPro"/>
</dbReference>
<keyword evidence="2" id="KW-0805">Transcription regulation</keyword>
<feature type="region of interest" description="Disordered" evidence="7">
    <location>
        <begin position="66"/>
        <end position="99"/>
    </location>
</feature>
<feature type="domain" description="AP2/ERF" evidence="8">
    <location>
        <begin position="179"/>
        <end position="236"/>
    </location>
</feature>
<feature type="region of interest" description="Disordered" evidence="7">
    <location>
        <begin position="336"/>
        <end position="390"/>
    </location>
</feature>
<keyword evidence="10" id="KW-1185">Reference proteome</keyword>
<dbReference type="InterPro" id="IPR001471">
    <property type="entry name" value="AP2/ERF_dom"/>
</dbReference>
<organism evidence="9 10">
    <name type="scientific">Carpinus fangiana</name>
    <dbReference type="NCBI Taxonomy" id="176857"/>
    <lineage>
        <taxon>Eukaryota</taxon>
        <taxon>Viridiplantae</taxon>
        <taxon>Streptophyta</taxon>
        <taxon>Embryophyta</taxon>
        <taxon>Tracheophyta</taxon>
        <taxon>Spermatophyta</taxon>
        <taxon>Magnoliopsida</taxon>
        <taxon>eudicotyledons</taxon>
        <taxon>Gunneridae</taxon>
        <taxon>Pentapetalae</taxon>
        <taxon>rosids</taxon>
        <taxon>fabids</taxon>
        <taxon>Fagales</taxon>
        <taxon>Betulaceae</taxon>
        <taxon>Carpinus</taxon>
    </lineage>
</organism>
<evidence type="ECO:0000256" key="5">
    <source>
        <dbReference type="ARBA" id="ARBA00023242"/>
    </source>
</evidence>
<dbReference type="InterPro" id="IPR036955">
    <property type="entry name" value="AP2/ERF_dom_sf"/>
</dbReference>
<dbReference type="PANTHER" id="PTHR31190:SF473">
    <property type="entry name" value="OS05G0437100 PROTEIN"/>
    <property type="match status" value="1"/>
</dbReference>
<feature type="compositionally biased region" description="Low complexity" evidence="7">
    <location>
        <begin position="148"/>
        <end position="159"/>
    </location>
</feature>
<evidence type="ECO:0000313" key="9">
    <source>
        <dbReference type="EMBL" id="KAE7998225.1"/>
    </source>
</evidence>
<dbReference type="Proteomes" id="UP000327013">
    <property type="component" value="Chromosome 1"/>
</dbReference>
<dbReference type="CDD" id="cd00018">
    <property type="entry name" value="AP2"/>
    <property type="match status" value="1"/>
</dbReference>
<keyword evidence="4" id="KW-0804">Transcription</keyword>
<dbReference type="GO" id="GO:0003677">
    <property type="term" value="F:DNA binding"/>
    <property type="evidence" value="ECO:0007669"/>
    <property type="project" value="UniProtKB-KW"/>
</dbReference>
<evidence type="ECO:0000256" key="2">
    <source>
        <dbReference type="ARBA" id="ARBA00023015"/>
    </source>
</evidence>
<dbReference type="GO" id="GO:0005634">
    <property type="term" value="C:nucleus"/>
    <property type="evidence" value="ECO:0007669"/>
    <property type="project" value="UniProtKB-SubCell"/>
</dbReference>
<sequence length="390" mass="42383">MCIPIKVANPRRTTRRVAEVDEREVDEWLFYRPHQSATAAAPSMLSLFDREREMFEMVSALTHVASGDAGDESDLKPTVTTSPPPPPHPSGTSYSSGSPFVEVAGRWKREREEEDGGGELRGPVTKLCTAFGDFTHGGSGSSSGLRATEGSSTTTATQTTLSPTYEYNKEIRPAETRTRYRGVRQRPWGKWAAEIRDPFKAARVWLGTFDTAEAAALAYDEAALRFRGNKAKLNFPENVSLRQPSSSSPTTQLAISESPSTLIAVPTSTAPIVHSQALHPLHGADQASTNFVFNYSNQLVDFQRQPIMSLYDRMFFSSSSMASHFQSSPSSISSSSLASSVSSSSNSSPPPPLPLFFPAQPPVHLGPGQGPDFPIPDWSRTSDHHTPPPS</sequence>
<evidence type="ECO:0000256" key="1">
    <source>
        <dbReference type="ARBA" id="ARBA00004123"/>
    </source>
</evidence>
<gene>
    <name evidence="9" type="ORF">FH972_002790</name>
</gene>
<feature type="compositionally biased region" description="Low complexity" evidence="7">
    <location>
        <begin position="90"/>
        <end position="99"/>
    </location>
</feature>
<proteinExistence type="inferred from homology"/>
<accession>A0A5N6QGG1</accession>
<evidence type="ECO:0000256" key="6">
    <source>
        <dbReference type="ARBA" id="ARBA00024343"/>
    </source>
</evidence>
<evidence type="ECO:0000256" key="7">
    <source>
        <dbReference type="SAM" id="MobiDB-lite"/>
    </source>
</evidence>
<evidence type="ECO:0000313" key="10">
    <source>
        <dbReference type="Proteomes" id="UP000327013"/>
    </source>
</evidence>